<evidence type="ECO:0000256" key="4">
    <source>
        <dbReference type="ARBA" id="ARBA00022989"/>
    </source>
</evidence>
<evidence type="ECO:0000313" key="9">
    <source>
        <dbReference type="EMBL" id="PJE26880.1"/>
    </source>
</evidence>
<evidence type="ECO:0000313" key="10">
    <source>
        <dbReference type="EMBL" id="SNY55640.1"/>
    </source>
</evidence>
<evidence type="ECO:0000256" key="2">
    <source>
        <dbReference type="ARBA" id="ARBA00022475"/>
    </source>
</evidence>
<reference evidence="10 11" key="1">
    <citation type="submission" date="2017-09" db="EMBL/GenBank/DDBJ databases">
        <authorList>
            <person name="Ehlers B."/>
            <person name="Leendertz F.H."/>
        </authorList>
    </citation>
    <scope>NUCLEOTIDE SEQUENCE [LARGE SCALE GENOMIC DNA]</scope>
    <source>
        <strain evidence="10 11">CGMCC 1.12662</strain>
    </source>
</reference>
<proteinExistence type="inferred from homology"/>
<keyword evidence="2" id="KW-1003">Cell membrane</keyword>
<name>A0A285J5M3_9RHOB</name>
<reference evidence="9 12" key="2">
    <citation type="journal article" date="2018" name="Int. J. Syst. Evol. Microbiol.">
        <title>Pseudooceanicola lipolyticus sp. nov., a marine alphaproteobacterium, reclassification of Oceanicola flagellatus as Pseudooceanicola flagellatus comb. nov. and emended description of the genus Pseudooceanicola.</title>
        <authorList>
            <person name="Huang M.-M."/>
            <person name="Guo L.-L."/>
            <person name="Wu Y.-H."/>
            <person name="Lai Q.-L."/>
            <person name="Shao Z.-Z."/>
            <person name="Wang C.-S."/>
            <person name="Wu M."/>
            <person name="Xu X.-W."/>
        </authorList>
    </citation>
    <scope>NUCLEOTIDE SEQUENCE [LARGE SCALE GENOMIC DNA]</scope>
    <source>
        <strain evidence="9 12">Ar-45</strain>
    </source>
</reference>
<gene>
    <name evidence="9" type="ORF">CVM39_16235</name>
    <name evidence="10" type="ORF">SAMN06297129_3059</name>
</gene>
<dbReference type="AlphaFoldDB" id="A0A285J5M3"/>
<keyword evidence="5" id="KW-0472">Membrane</keyword>
<keyword evidence="3" id="KW-0812">Transmembrane</keyword>
<protein>
    <submittedName>
        <fullName evidence="10">Peptidyl-prolyl cis-trans isomerase D</fullName>
    </submittedName>
    <submittedName>
        <fullName evidence="9">Peptidylprolyl isomerase</fullName>
    </submittedName>
</protein>
<dbReference type="SUPFAM" id="SSF109998">
    <property type="entry name" value="Triger factor/SurA peptide-binding domain-like"/>
    <property type="match status" value="1"/>
</dbReference>
<evidence type="ECO:0000256" key="5">
    <source>
        <dbReference type="ARBA" id="ARBA00023136"/>
    </source>
</evidence>
<dbReference type="OrthoDB" id="9768393at2"/>
<evidence type="ECO:0000259" key="8">
    <source>
        <dbReference type="Pfam" id="PF13145"/>
    </source>
</evidence>
<sequence>MASKASNGLVWVLLALLILGLGGFGATSFTGSVSSVAKVEGKSIRIDSYSRELQNQMNQIGQSQLNRPLTITEAEAFGIPDGVMAQLVSERALDAEAARLGLSVGDATLRDQIMQIQAFQSANGSFNRDTYTFALSQAGLSEKDFEADLRDETARSVLQAAVIAATRMPESYADALIGYIAETRDITMLRLDQDDLEAPLETPSDEVLRAFYEENISDYTAPEKKRITYAMLSPDALIDEMPIDPETVREAYEARIDEFEQPERRLVERLAFADEAAAEAAKAALDAGETDFETLVGDRGLTLADVDRGDVSEAALGAAGEAVFAAESGEVVGPLPSDLGPALYRVNGVLAANNVDYGTAALMIREELAADAARREVSRQAEPAEDLLAGGATLEELAADTGMELGTIDWFDGLSEGIAGYADFDEAAAAVTAEDYPEIAELDDGGIFALRLDEVVPAAPEPFEDVRDRVQNNWEAAQTEAALSARAQEIQAQTEAGATLEQIAEETGLELSTETGVTRGGSVLGTATGFNASVFELAEGETMISQAFGAVLLTRLDAVTPPDEGDEQTELLRQQITSQISSGLAQDLYQAYAAEVQESMDVRIDQDALNAVHGQFR</sequence>
<evidence type="ECO:0000256" key="6">
    <source>
        <dbReference type="ARBA" id="ARBA00023186"/>
    </source>
</evidence>
<dbReference type="Pfam" id="PF13624">
    <property type="entry name" value="SurA_N_3"/>
    <property type="match status" value="1"/>
</dbReference>
<keyword evidence="10" id="KW-0413">Isomerase</keyword>
<evidence type="ECO:0000256" key="7">
    <source>
        <dbReference type="ARBA" id="ARBA00038408"/>
    </source>
</evidence>
<comment type="subcellular location">
    <subcellularLocation>
        <location evidence="1">Cell membrane</location>
        <topology evidence="1">Single-pass type II membrane protein</topology>
    </subcellularLocation>
</comment>
<dbReference type="Proteomes" id="UP000231655">
    <property type="component" value="Unassembled WGS sequence"/>
</dbReference>
<keyword evidence="6" id="KW-0143">Chaperone</keyword>
<dbReference type="GO" id="GO:0003755">
    <property type="term" value="F:peptidyl-prolyl cis-trans isomerase activity"/>
    <property type="evidence" value="ECO:0007669"/>
    <property type="project" value="InterPro"/>
</dbReference>
<dbReference type="RefSeq" id="WP_097146768.1">
    <property type="nucleotide sequence ID" value="NZ_OBEA01000006.1"/>
</dbReference>
<dbReference type="PANTHER" id="PTHR47529">
    <property type="entry name" value="PEPTIDYL-PROLYL CIS-TRANS ISOMERASE D"/>
    <property type="match status" value="1"/>
</dbReference>
<dbReference type="GO" id="GO:0005886">
    <property type="term" value="C:plasma membrane"/>
    <property type="evidence" value="ECO:0007669"/>
    <property type="project" value="UniProtKB-SubCell"/>
</dbReference>
<comment type="similarity">
    <text evidence="7">Belongs to the PpiD chaperone family.</text>
</comment>
<dbReference type="InterPro" id="IPR000297">
    <property type="entry name" value="PPIase_PpiC"/>
</dbReference>
<dbReference type="InterPro" id="IPR052029">
    <property type="entry name" value="PpiD_chaperone"/>
</dbReference>
<evidence type="ECO:0000256" key="3">
    <source>
        <dbReference type="ARBA" id="ARBA00022692"/>
    </source>
</evidence>
<dbReference type="PANTHER" id="PTHR47529:SF1">
    <property type="entry name" value="PERIPLASMIC CHAPERONE PPID"/>
    <property type="match status" value="1"/>
</dbReference>
<evidence type="ECO:0000256" key="1">
    <source>
        <dbReference type="ARBA" id="ARBA00004401"/>
    </source>
</evidence>
<dbReference type="EMBL" id="OBEA01000006">
    <property type="protein sequence ID" value="SNY55640.1"/>
    <property type="molecule type" value="Genomic_DNA"/>
</dbReference>
<keyword evidence="4" id="KW-1133">Transmembrane helix</keyword>
<dbReference type="Gene3D" id="1.10.4030.10">
    <property type="entry name" value="Porin chaperone SurA, peptide-binding domain"/>
    <property type="match status" value="1"/>
</dbReference>
<organism evidence="10 11">
    <name type="scientific">Pseudooceanicola antarcticus</name>
    <dbReference type="NCBI Taxonomy" id="1247613"/>
    <lineage>
        <taxon>Bacteria</taxon>
        <taxon>Pseudomonadati</taxon>
        <taxon>Pseudomonadota</taxon>
        <taxon>Alphaproteobacteria</taxon>
        <taxon>Rhodobacterales</taxon>
        <taxon>Paracoccaceae</taxon>
        <taxon>Pseudooceanicola</taxon>
    </lineage>
</organism>
<dbReference type="InterPro" id="IPR027304">
    <property type="entry name" value="Trigger_fact/SurA_dom_sf"/>
</dbReference>
<dbReference type="Pfam" id="PF13145">
    <property type="entry name" value="Rotamase_2"/>
    <property type="match status" value="1"/>
</dbReference>
<evidence type="ECO:0000313" key="12">
    <source>
        <dbReference type="Proteomes" id="UP000231702"/>
    </source>
</evidence>
<dbReference type="EMBL" id="PGTD01000018">
    <property type="protein sequence ID" value="PJE26880.1"/>
    <property type="molecule type" value="Genomic_DNA"/>
</dbReference>
<dbReference type="SUPFAM" id="SSF54534">
    <property type="entry name" value="FKBP-like"/>
    <property type="match status" value="1"/>
</dbReference>
<accession>A0A285J5M3</accession>
<keyword evidence="12" id="KW-1185">Reference proteome</keyword>
<feature type="domain" description="PpiC" evidence="8">
    <location>
        <begin position="243"/>
        <end position="355"/>
    </location>
</feature>
<evidence type="ECO:0000313" key="11">
    <source>
        <dbReference type="Proteomes" id="UP000231655"/>
    </source>
</evidence>
<dbReference type="Proteomes" id="UP000231702">
    <property type="component" value="Unassembled WGS sequence"/>
</dbReference>